<evidence type="ECO:0000259" key="1">
    <source>
        <dbReference type="Pfam" id="PF14200"/>
    </source>
</evidence>
<comment type="caution">
    <text evidence="2">The sequence shown here is derived from an EMBL/GenBank/DDBJ whole genome shotgun (WGS) entry which is preliminary data.</text>
</comment>
<dbReference type="AlphaFoldDB" id="A0A8I0PHY3"/>
<evidence type="ECO:0000313" key="2">
    <source>
        <dbReference type="EMBL" id="MBE1602866.1"/>
    </source>
</evidence>
<protein>
    <recommendedName>
        <fullName evidence="1">Ricin B lectin domain-containing protein</fullName>
    </recommendedName>
</protein>
<name>A0A8I0PHY3_9ACTN</name>
<keyword evidence="3" id="KW-1185">Reference proteome</keyword>
<reference evidence="2 3" key="1">
    <citation type="submission" date="2020-10" db="EMBL/GenBank/DDBJ databases">
        <title>Sequencing the genomes of 1000 actinobacteria strains.</title>
        <authorList>
            <person name="Klenk H.-P."/>
        </authorList>
    </citation>
    <scope>NUCLEOTIDE SEQUENCE [LARGE SCALE GENOMIC DNA]</scope>
    <source>
        <strain evidence="2 3">DSM 41803</strain>
    </source>
</reference>
<sequence length="190" mass="20504">MTFPTITTSQFRVVFTPQAGKFVGVTELGSWYPETPQVKIVNKNSNLELGITGSSIVAGAAVQQQSASDSANHWWKIVPAENGYYKIFNTNSGQVIGVKGASTTAGAAAVQWGDTLTADHLWSIVDAGGGYAKLVNKNSGLVLGYSIYALFARRSAADGAQSRPYRRCGSYWRAFPRPMPLRYGFAGWGR</sequence>
<dbReference type="Pfam" id="PF14200">
    <property type="entry name" value="RicinB_lectin_2"/>
    <property type="match status" value="1"/>
</dbReference>
<dbReference type="Proteomes" id="UP000629287">
    <property type="component" value="Unassembled WGS sequence"/>
</dbReference>
<dbReference type="Gene3D" id="2.80.10.50">
    <property type="match status" value="1"/>
</dbReference>
<gene>
    <name evidence="2" type="ORF">H4687_008995</name>
</gene>
<evidence type="ECO:0000313" key="3">
    <source>
        <dbReference type="Proteomes" id="UP000629287"/>
    </source>
</evidence>
<dbReference type="InterPro" id="IPR000772">
    <property type="entry name" value="Ricin_B_lectin"/>
</dbReference>
<organism evidence="2 3">
    <name type="scientific">Streptomyces stelliscabiei</name>
    <dbReference type="NCBI Taxonomy" id="146820"/>
    <lineage>
        <taxon>Bacteria</taxon>
        <taxon>Bacillati</taxon>
        <taxon>Actinomycetota</taxon>
        <taxon>Actinomycetes</taxon>
        <taxon>Kitasatosporales</taxon>
        <taxon>Streptomycetaceae</taxon>
        <taxon>Streptomyces</taxon>
    </lineage>
</organism>
<feature type="domain" description="Ricin B lectin" evidence="1">
    <location>
        <begin position="32"/>
        <end position="112"/>
    </location>
</feature>
<dbReference type="SUPFAM" id="SSF50370">
    <property type="entry name" value="Ricin B-like lectins"/>
    <property type="match status" value="1"/>
</dbReference>
<proteinExistence type="predicted"/>
<accession>A0A8I0PHY3</accession>
<dbReference type="InterPro" id="IPR035992">
    <property type="entry name" value="Ricin_B-like_lectins"/>
</dbReference>
<dbReference type="GeneID" id="86833396"/>
<dbReference type="EMBL" id="JADBGF010000001">
    <property type="protein sequence ID" value="MBE1602866.1"/>
    <property type="molecule type" value="Genomic_DNA"/>
</dbReference>
<dbReference type="PROSITE" id="PS50231">
    <property type="entry name" value="RICIN_B_LECTIN"/>
    <property type="match status" value="1"/>
</dbReference>
<dbReference type="RefSeq" id="WP_046914653.1">
    <property type="nucleotide sequence ID" value="NZ_JADBGF010000001.1"/>
</dbReference>